<evidence type="ECO:0000313" key="3">
    <source>
        <dbReference type="Proteomes" id="UP000823921"/>
    </source>
</evidence>
<protein>
    <submittedName>
        <fullName evidence="2">Uncharacterized protein</fullName>
    </submittedName>
</protein>
<sequence>MEPNQIKQRDRPGILARLSGVWEKWAPGTLLCGGAVALTVGAALIYPPAGWITGGVLAIIGGVLGTIGGGEGK</sequence>
<name>A0A9D2MM88_9FIRM</name>
<evidence type="ECO:0000256" key="1">
    <source>
        <dbReference type="SAM" id="Phobius"/>
    </source>
</evidence>
<accession>A0A9D2MM88</accession>
<proteinExistence type="predicted"/>
<comment type="caution">
    <text evidence="2">The sequence shown here is derived from an EMBL/GenBank/DDBJ whole genome shotgun (WGS) entry which is preliminary data.</text>
</comment>
<dbReference type="EMBL" id="DWXO01000080">
    <property type="protein sequence ID" value="HJB81015.1"/>
    <property type="molecule type" value="Genomic_DNA"/>
</dbReference>
<evidence type="ECO:0000313" key="2">
    <source>
        <dbReference type="EMBL" id="HJB81015.1"/>
    </source>
</evidence>
<reference evidence="2" key="1">
    <citation type="journal article" date="2021" name="PeerJ">
        <title>Extensive microbial diversity within the chicken gut microbiome revealed by metagenomics and culture.</title>
        <authorList>
            <person name="Gilroy R."/>
            <person name="Ravi A."/>
            <person name="Getino M."/>
            <person name="Pursley I."/>
            <person name="Horton D.L."/>
            <person name="Alikhan N.F."/>
            <person name="Baker D."/>
            <person name="Gharbi K."/>
            <person name="Hall N."/>
            <person name="Watson M."/>
            <person name="Adriaenssens E.M."/>
            <person name="Foster-Nyarko E."/>
            <person name="Jarju S."/>
            <person name="Secka A."/>
            <person name="Antonio M."/>
            <person name="Oren A."/>
            <person name="Chaudhuri R.R."/>
            <person name="La Ragione R."/>
            <person name="Hildebrand F."/>
            <person name="Pallen M.J."/>
        </authorList>
    </citation>
    <scope>NUCLEOTIDE SEQUENCE</scope>
    <source>
        <strain evidence="2">CHK192-8294</strain>
    </source>
</reference>
<dbReference type="Proteomes" id="UP000823921">
    <property type="component" value="Unassembled WGS sequence"/>
</dbReference>
<keyword evidence="1" id="KW-0812">Transmembrane</keyword>
<feature type="transmembrane region" description="Helical" evidence="1">
    <location>
        <begin position="25"/>
        <end position="45"/>
    </location>
</feature>
<reference evidence="2" key="2">
    <citation type="submission" date="2021-04" db="EMBL/GenBank/DDBJ databases">
        <authorList>
            <person name="Gilroy R."/>
        </authorList>
    </citation>
    <scope>NUCLEOTIDE SEQUENCE</scope>
    <source>
        <strain evidence="2">CHK192-8294</strain>
    </source>
</reference>
<dbReference type="AlphaFoldDB" id="A0A9D2MM88"/>
<organism evidence="2 3">
    <name type="scientific">Candidatus Flavonifractor intestinigallinarum</name>
    <dbReference type="NCBI Taxonomy" id="2838586"/>
    <lineage>
        <taxon>Bacteria</taxon>
        <taxon>Bacillati</taxon>
        <taxon>Bacillota</taxon>
        <taxon>Clostridia</taxon>
        <taxon>Eubacteriales</taxon>
        <taxon>Oscillospiraceae</taxon>
        <taxon>Flavonifractor</taxon>
    </lineage>
</organism>
<gene>
    <name evidence="2" type="ORF">H9712_08515</name>
</gene>
<keyword evidence="1" id="KW-1133">Transmembrane helix</keyword>
<feature type="transmembrane region" description="Helical" evidence="1">
    <location>
        <begin position="51"/>
        <end position="70"/>
    </location>
</feature>
<keyword evidence="1" id="KW-0472">Membrane</keyword>